<dbReference type="GO" id="GO:0004022">
    <property type="term" value="F:alcohol dehydrogenase (NAD+) activity"/>
    <property type="evidence" value="ECO:0007669"/>
    <property type="project" value="TreeGrafter"/>
</dbReference>
<accession>A0AA35LQ27</accession>
<dbReference type="SUPFAM" id="SSF53474">
    <property type="entry name" value="alpha/beta-Hydrolases"/>
    <property type="match status" value="1"/>
</dbReference>
<feature type="compositionally biased region" description="Basic and acidic residues" evidence="3">
    <location>
        <begin position="562"/>
        <end position="578"/>
    </location>
</feature>
<feature type="region of interest" description="Disordered" evidence="3">
    <location>
        <begin position="1"/>
        <end position="33"/>
    </location>
</feature>
<dbReference type="InterPro" id="IPR039697">
    <property type="entry name" value="Alcohol_dehydrogenase_Fe"/>
</dbReference>
<dbReference type="SUPFAM" id="SSF49785">
    <property type="entry name" value="Galactose-binding domain-like"/>
    <property type="match status" value="1"/>
</dbReference>
<dbReference type="InterPro" id="IPR000383">
    <property type="entry name" value="Xaa-Pro-like_dom"/>
</dbReference>
<dbReference type="Gene3D" id="3.40.50.1820">
    <property type="entry name" value="alpha/beta hydrolase"/>
    <property type="match status" value="1"/>
</dbReference>
<dbReference type="SMART" id="SM00939">
    <property type="entry name" value="PepX_C"/>
    <property type="match status" value="1"/>
</dbReference>
<dbReference type="InterPro" id="IPR001670">
    <property type="entry name" value="ADH_Fe/GldA"/>
</dbReference>
<dbReference type="InterPro" id="IPR013736">
    <property type="entry name" value="Xaa-Pro_dipept_C"/>
</dbReference>
<dbReference type="Pfam" id="PF25137">
    <property type="entry name" value="ADH_Fe_C"/>
    <property type="match status" value="1"/>
</dbReference>
<dbReference type="InterPro" id="IPR056798">
    <property type="entry name" value="ADH_Fe_C"/>
</dbReference>
<feature type="compositionally biased region" description="Pro residues" evidence="3">
    <location>
        <begin position="19"/>
        <end position="30"/>
    </location>
</feature>
<dbReference type="Gene3D" id="2.60.120.260">
    <property type="entry name" value="Galactose-binding domain-like"/>
    <property type="match status" value="1"/>
</dbReference>
<evidence type="ECO:0000256" key="3">
    <source>
        <dbReference type="SAM" id="MobiDB-lite"/>
    </source>
</evidence>
<feature type="compositionally biased region" description="Basic and acidic residues" evidence="3">
    <location>
        <begin position="532"/>
        <end position="553"/>
    </location>
</feature>
<reference evidence="5" key="1">
    <citation type="submission" date="2023-01" db="EMBL/GenBank/DDBJ databases">
        <authorList>
            <person name="Piombo E."/>
        </authorList>
    </citation>
    <scope>NUCLEOTIDE SEQUENCE</scope>
</reference>
<dbReference type="InterPro" id="IPR005674">
    <property type="entry name" value="CocE/Ser_esterase"/>
</dbReference>
<evidence type="ECO:0000259" key="4">
    <source>
        <dbReference type="SMART" id="SM00939"/>
    </source>
</evidence>
<dbReference type="PANTHER" id="PTHR11496:SF105">
    <property type="entry name" value="REDUCTASE, PUTATIVE (AFU_ORTHOLOGUE AFUA_6G07090)-RELATED"/>
    <property type="match status" value="1"/>
</dbReference>
<name>A0AA35LQ27_9HYPO</name>
<sequence length="853" mass="93686">MELHTKDFNPPMRAGIHPTKPPPPLSPAPPLKHESRVLEDGKTLFEKDIPITMRDGVKLYANSFRPVQDVVAQTPTIVLFSPFGKHGAVPRELFKNMGIDTSKQSDYTLWELPDPFVWCAEYQYSLLIVDARGTWWSEGEAAYYFSPEEGRDGYDIVEWVSHQSWNTGKVGWGAVSYFAMSAYQVAALKPPHLTAIMPWEGMSDIYREVNVVGGIPTVTFQHFWMGLTGNGLGANEDAATMAIEQPMFTPLWASKVVDWSKIDIPAFSITGWSSLALHLRGTIAAWKGFQSKNKYLWVHAGREWAVYYSDLGQKRQKAFWDRFLKGQHTEVDDWKPIELDVRETCAQASTTRPSEAASVSFSSHLTDSSVHWSHTFASRTEITGDSSLKLFIQAMGYPDADLYVAVQKLDRDGQHVQFYNQTQVVEASAMHGWLRVSHREKDEAASRPGRPVHLHQRRQWLRPCDVVEVEVELWPSSTVWEEGETLRLVVQGHSFFTDTSPVTNRNANSHNYGENQGKVARANVAASEVTLESHDKRLADSDKCEGNGDEGHAPVEVVGETSEDRRDGTGDIGGDSHQRGVGVGEAHGLDDRRQGELGSAPASITIAGTFPHAKAHTPTSVTEEATALLDSVAADCIVSIGGGSAVGLGKAVSIRTGVPHLSIPTTYSGSERTPILGETHNGNKTTRSDPKILPVIVIYDADLTMTLPPAICVTSGINAIAHAIEALYAKNANPTTSILTLEGVKVLAEALLLIVQDPESRAPRDQALYGAWLCSTVLPGSNRDMLNGLELLLERLKVLQVLKDLGIKESDINKATEIAIGNLPESASFGARMGSRTDSTSLDWGKYKSRSMQ</sequence>
<dbReference type="Pfam" id="PF00465">
    <property type="entry name" value="Fe-ADH"/>
    <property type="match status" value="1"/>
</dbReference>
<evidence type="ECO:0000256" key="2">
    <source>
        <dbReference type="ARBA" id="ARBA00023002"/>
    </source>
</evidence>
<gene>
    <name evidence="5" type="ORF">CCHLO57077_00018667</name>
</gene>
<evidence type="ECO:0000256" key="1">
    <source>
        <dbReference type="ARBA" id="ARBA00022801"/>
    </source>
</evidence>
<dbReference type="Gene3D" id="1.20.1090.10">
    <property type="entry name" value="Dehydroquinate synthase-like - alpha domain"/>
    <property type="match status" value="1"/>
</dbReference>
<dbReference type="Pfam" id="PF08530">
    <property type="entry name" value="PepX_C"/>
    <property type="match status" value="1"/>
</dbReference>
<proteinExistence type="predicted"/>
<keyword evidence="2" id="KW-0560">Oxidoreductase</keyword>
<dbReference type="Gene3D" id="1.10.3020.20">
    <property type="match status" value="1"/>
</dbReference>
<comment type="caution">
    <text evidence="5">The sequence shown here is derived from an EMBL/GenBank/DDBJ whole genome shotgun (WGS) entry which is preliminary data.</text>
</comment>
<dbReference type="Gene3D" id="3.40.50.1970">
    <property type="match status" value="1"/>
</dbReference>
<dbReference type="Proteomes" id="UP001160390">
    <property type="component" value="Unassembled WGS sequence"/>
</dbReference>
<dbReference type="GO" id="GO:0008239">
    <property type="term" value="F:dipeptidyl-peptidase activity"/>
    <property type="evidence" value="ECO:0007669"/>
    <property type="project" value="InterPro"/>
</dbReference>
<feature type="region of interest" description="Disordered" evidence="3">
    <location>
        <begin position="532"/>
        <end position="596"/>
    </location>
</feature>
<protein>
    <recommendedName>
        <fullName evidence="4">Xaa-Pro dipeptidyl-peptidase C-terminal domain-containing protein</fullName>
    </recommendedName>
</protein>
<keyword evidence="6" id="KW-1185">Reference proteome</keyword>
<dbReference type="GO" id="GO:0046872">
    <property type="term" value="F:metal ion binding"/>
    <property type="evidence" value="ECO:0007669"/>
    <property type="project" value="InterPro"/>
</dbReference>
<dbReference type="NCBIfam" id="TIGR00976">
    <property type="entry name" value="CocE_NonD"/>
    <property type="match status" value="1"/>
</dbReference>
<feature type="domain" description="Xaa-Pro dipeptidyl-peptidase C-terminal" evidence="4">
    <location>
        <begin position="317"/>
        <end position="530"/>
    </location>
</feature>
<dbReference type="GO" id="GO:0005739">
    <property type="term" value="C:mitochondrion"/>
    <property type="evidence" value="ECO:0007669"/>
    <property type="project" value="TreeGrafter"/>
</dbReference>
<dbReference type="InterPro" id="IPR029058">
    <property type="entry name" value="AB_hydrolase_fold"/>
</dbReference>
<dbReference type="SUPFAM" id="SSF56796">
    <property type="entry name" value="Dehydroquinate synthase-like"/>
    <property type="match status" value="1"/>
</dbReference>
<dbReference type="AlphaFoldDB" id="A0AA35LQ27"/>
<keyword evidence="1" id="KW-0378">Hydrolase</keyword>
<dbReference type="PANTHER" id="PTHR11496">
    <property type="entry name" value="ALCOHOL DEHYDROGENASE"/>
    <property type="match status" value="1"/>
</dbReference>
<evidence type="ECO:0000313" key="6">
    <source>
        <dbReference type="Proteomes" id="UP001160390"/>
    </source>
</evidence>
<evidence type="ECO:0000313" key="5">
    <source>
        <dbReference type="EMBL" id="CAI6027453.1"/>
    </source>
</evidence>
<dbReference type="EMBL" id="CABFNP030000467">
    <property type="protein sequence ID" value="CAI6027453.1"/>
    <property type="molecule type" value="Genomic_DNA"/>
</dbReference>
<dbReference type="Pfam" id="PF02129">
    <property type="entry name" value="Peptidase_S15"/>
    <property type="match status" value="1"/>
</dbReference>
<dbReference type="InterPro" id="IPR008979">
    <property type="entry name" value="Galactose-bd-like_sf"/>
</dbReference>
<organism evidence="5 6">
    <name type="scientific">Clonostachys chloroleuca</name>
    <dbReference type="NCBI Taxonomy" id="1926264"/>
    <lineage>
        <taxon>Eukaryota</taxon>
        <taxon>Fungi</taxon>
        <taxon>Dikarya</taxon>
        <taxon>Ascomycota</taxon>
        <taxon>Pezizomycotina</taxon>
        <taxon>Sordariomycetes</taxon>
        <taxon>Hypocreomycetidae</taxon>
        <taxon>Hypocreales</taxon>
        <taxon>Bionectriaceae</taxon>
        <taxon>Clonostachys</taxon>
    </lineage>
</organism>